<evidence type="ECO:0000256" key="1">
    <source>
        <dbReference type="SAM" id="MobiDB-lite"/>
    </source>
</evidence>
<evidence type="ECO:0000313" key="3">
    <source>
        <dbReference type="Proteomes" id="UP000324767"/>
    </source>
</evidence>
<evidence type="ECO:0000313" key="2">
    <source>
        <dbReference type="EMBL" id="KAA6414945.1"/>
    </source>
</evidence>
<name>A0A5M8Q0Q4_9LECA</name>
<dbReference type="OrthoDB" id="10515555at2759"/>
<dbReference type="AlphaFoldDB" id="A0A5M8Q0Q4"/>
<organism evidence="2 3">
    <name type="scientific">Lasallia pustulata</name>
    <dbReference type="NCBI Taxonomy" id="136370"/>
    <lineage>
        <taxon>Eukaryota</taxon>
        <taxon>Fungi</taxon>
        <taxon>Dikarya</taxon>
        <taxon>Ascomycota</taxon>
        <taxon>Pezizomycotina</taxon>
        <taxon>Lecanoromycetes</taxon>
        <taxon>OSLEUM clade</taxon>
        <taxon>Umbilicariomycetidae</taxon>
        <taxon>Umbilicariales</taxon>
        <taxon>Umbilicariaceae</taxon>
        <taxon>Lasallia</taxon>
    </lineage>
</organism>
<dbReference type="Proteomes" id="UP000324767">
    <property type="component" value="Unassembled WGS sequence"/>
</dbReference>
<gene>
    <name evidence="2" type="ORF">FRX48_01696</name>
</gene>
<feature type="compositionally biased region" description="Low complexity" evidence="1">
    <location>
        <begin position="207"/>
        <end position="216"/>
    </location>
</feature>
<reference evidence="2 3" key="1">
    <citation type="submission" date="2019-09" db="EMBL/GenBank/DDBJ databases">
        <title>The hologenome of the rock-dwelling lichen Lasallia pustulata.</title>
        <authorList>
            <person name="Greshake Tzovaras B."/>
            <person name="Segers F."/>
            <person name="Bicker A."/>
            <person name="Dal Grande F."/>
            <person name="Otte J."/>
            <person name="Hankeln T."/>
            <person name="Schmitt I."/>
            <person name="Ebersberger I."/>
        </authorList>
    </citation>
    <scope>NUCLEOTIDE SEQUENCE [LARGE SCALE GENOMIC DNA]</scope>
    <source>
        <strain evidence="2">A1-1</strain>
    </source>
</reference>
<feature type="compositionally biased region" description="Basic and acidic residues" evidence="1">
    <location>
        <begin position="191"/>
        <end position="200"/>
    </location>
</feature>
<feature type="compositionally biased region" description="Polar residues" evidence="1">
    <location>
        <begin position="152"/>
        <end position="165"/>
    </location>
</feature>
<protein>
    <submittedName>
        <fullName evidence="2">Uncharacterized protein</fullName>
    </submittedName>
</protein>
<accession>A0A5M8Q0Q4</accession>
<comment type="caution">
    <text evidence="2">The sequence shown here is derived from an EMBL/GenBank/DDBJ whole genome shotgun (WGS) entry which is preliminary data.</text>
</comment>
<sequence length="523" mass="57401">MARHKNGSLIPRTQKTQEAFNRHLSQIKDNWGVEPLLAIPDVGGLRPKNLDEIGVDLIHLLMRISKIEPRLAIVRKDMVAERDSRIRIKPSTYVSDQMLKAVDLKNLCNMYRSRSTAARSRTVSGEIELPMISLEPRKTRSTFAGQLPSPPEIQSSNSEPLSPQMLTRLGRKRKYGSTTKSPTPVARKRPHLAEVTERPKAQQTERSPPQQQQPSPSRKRTDASKVNLAGVMKETLSAKTKSGQESEEPAEAAMTGTVSDLKEVYKPSVPLWHRYINTRHSAPIVNPVRLEVNRLRMSCGDMMFFIEGTARNYKSKPLTESQKEALACASEVCEMALKNILDGYLKKLEDADIIPQNLEDPLLSTQASTETGDVDSDVDIAGPGLLSDNAGLPEVPLTPQPQHFRGYAGLHALNDNMTAQIEVITDTPVGFSTSKPLRIGMAIPSDPSTLTASQGTLLGPLVRGGIESEAATTDKTVEHSEHEHNHSVSGLAISSGMAQFVKTESPSARTFGGYRRRTSATGI</sequence>
<proteinExistence type="predicted"/>
<feature type="region of interest" description="Disordered" evidence="1">
    <location>
        <begin position="134"/>
        <end position="226"/>
    </location>
</feature>
<dbReference type="EMBL" id="VXIT01000002">
    <property type="protein sequence ID" value="KAA6414945.1"/>
    <property type="molecule type" value="Genomic_DNA"/>
</dbReference>
<feature type="region of interest" description="Disordered" evidence="1">
    <location>
        <begin position="367"/>
        <end position="395"/>
    </location>
</feature>